<dbReference type="FunCoup" id="E1Z368">
    <property type="interactions" value="537"/>
</dbReference>
<dbReference type="InParanoid" id="E1Z368"/>
<gene>
    <name evidence="6" type="ORF">CHLNCDRAFT_133478</name>
</gene>
<keyword evidence="4" id="KW-0560">Oxidoreductase</keyword>
<reference evidence="6 7" key="1">
    <citation type="journal article" date="2010" name="Plant Cell">
        <title>The Chlorella variabilis NC64A genome reveals adaptation to photosymbiosis, coevolution with viruses, and cryptic sex.</title>
        <authorList>
            <person name="Blanc G."/>
            <person name="Duncan G."/>
            <person name="Agarkova I."/>
            <person name="Borodovsky M."/>
            <person name="Gurnon J."/>
            <person name="Kuo A."/>
            <person name="Lindquist E."/>
            <person name="Lucas S."/>
            <person name="Pangilinan J."/>
            <person name="Polle J."/>
            <person name="Salamov A."/>
            <person name="Terry A."/>
            <person name="Yamada T."/>
            <person name="Dunigan D.D."/>
            <person name="Grigoriev I.V."/>
            <person name="Claverie J.M."/>
            <person name="Van Etten J.L."/>
        </authorList>
    </citation>
    <scope>NUCLEOTIDE SEQUENCE [LARGE SCALE GENOMIC DNA]</scope>
    <source>
        <strain evidence="6 7">NC64A</strain>
    </source>
</reference>
<evidence type="ECO:0000313" key="7">
    <source>
        <dbReference type="Proteomes" id="UP000008141"/>
    </source>
</evidence>
<dbReference type="GO" id="GO:0005737">
    <property type="term" value="C:cytoplasm"/>
    <property type="evidence" value="ECO:0007669"/>
    <property type="project" value="TreeGrafter"/>
</dbReference>
<protein>
    <recommendedName>
        <fullName evidence="5">FAD/NAD(P)-binding domain-containing protein</fullName>
    </recommendedName>
</protein>
<dbReference type="STRING" id="554065.E1Z368"/>
<comment type="similarity">
    <text evidence="1">Belongs to the FAD-dependent oxidoreductase family.</text>
</comment>
<keyword evidence="2" id="KW-0285">Flavoprotein</keyword>
<evidence type="ECO:0000256" key="3">
    <source>
        <dbReference type="ARBA" id="ARBA00022827"/>
    </source>
</evidence>
<dbReference type="InterPro" id="IPR036188">
    <property type="entry name" value="FAD/NAD-bd_sf"/>
</dbReference>
<dbReference type="PRINTS" id="PR00368">
    <property type="entry name" value="FADPNR"/>
</dbReference>
<dbReference type="InterPro" id="IPR023753">
    <property type="entry name" value="FAD/NAD-binding_dom"/>
</dbReference>
<dbReference type="Proteomes" id="UP000008141">
    <property type="component" value="Unassembled WGS sequence"/>
</dbReference>
<dbReference type="PANTHER" id="PTHR43735:SF3">
    <property type="entry name" value="FERROPTOSIS SUPPRESSOR PROTEIN 1"/>
    <property type="match status" value="1"/>
</dbReference>
<proteinExistence type="inferred from homology"/>
<evidence type="ECO:0000256" key="1">
    <source>
        <dbReference type="ARBA" id="ARBA00006442"/>
    </source>
</evidence>
<evidence type="ECO:0000259" key="5">
    <source>
        <dbReference type="Pfam" id="PF07992"/>
    </source>
</evidence>
<keyword evidence="3" id="KW-0274">FAD</keyword>
<evidence type="ECO:0000256" key="2">
    <source>
        <dbReference type="ARBA" id="ARBA00022630"/>
    </source>
</evidence>
<dbReference type="Gene3D" id="3.50.50.100">
    <property type="match status" value="1"/>
</dbReference>
<dbReference type="GeneID" id="17359529"/>
<keyword evidence="7" id="KW-1185">Reference proteome</keyword>
<feature type="domain" description="FAD/NAD(P)-binding" evidence="5">
    <location>
        <begin position="47"/>
        <end position="235"/>
    </location>
</feature>
<dbReference type="AlphaFoldDB" id="E1Z368"/>
<dbReference type="OrthoDB" id="202203at2759"/>
<dbReference type="SUPFAM" id="SSF51905">
    <property type="entry name" value="FAD/NAD(P)-binding domain"/>
    <property type="match status" value="1"/>
</dbReference>
<evidence type="ECO:0000256" key="4">
    <source>
        <dbReference type="ARBA" id="ARBA00023002"/>
    </source>
</evidence>
<dbReference type="GO" id="GO:0004174">
    <property type="term" value="F:electron-transferring-flavoprotein dehydrogenase activity"/>
    <property type="evidence" value="ECO:0007669"/>
    <property type="project" value="TreeGrafter"/>
</dbReference>
<dbReference type="EMBL" id="GL433835">
    <property type="protein sequence ID" value="EFN60120.1"/>
    <property type="molecule type" value="Genomic_DNA"/>
</dbReference>
<evidence type="ECO:0000313" key="6">
    <source>
        <dbReference type="EMBL" id="EFN60120.1"/>
    </source>
</evidence>
<dbReference type="OMA" id="RENYYHI"/>
<dbReference type="GO" id="GO:0050660">
    <property type="term" value="F:flavin adenine dinucleotide binding"/>
    <property type="evidence" value="ECO:0007669"/>
    <property type="project" value="TreeGrafter"/>
</dbReference>
<accession>E1Z368</accession>
<organism evidence="7">
    <name type="scientific">Chlorella variabilis</name>
    <name type="common">Green alga</name>
    <dbReference type="NCBI Taxonomy" id="554065"/>
    <lineage>
        <taxon>Eukaryota</taxon>
        <taxon>Viridiplantae</taxon>
        <taxon>Chlorophyta</taxon>
        <taxon>core chlorophytes</taxon>
        <taxon>Trebouxiophyceae</taxon>
        <taxon>Chlorellales</taxon>
        <taxon>Chlorellaceae</taxon>
        <taxon>Chlorella clade</taxon>
        <taxon>Chlorella</taxon>
    </lineage>
</organism>
<name>E1Z368_CHLVA</name>
<sequence length="355" mass="36996">MLLIPTCSFFEIVPCAAHALVSPASASKSLIDFPASSTWSQKQGLISGETLDFDYALLCTGSSYPSGVKPDMTKLQDRAITAAKTVVVVGGGSVGVEVASEVADAFPDKKVTIVASGDLLDRMAPSAQQYAEEWMKKHNVEVLTGERISDWGGLDDNMPAAATLKTSSGRTLAADLAFKCVGVTPATGTYAASLSSEQLGPRGAIEVYPTLQVKGWRNVFAAGDCNSIAEEKTAAMAGLSALAAAGNIIALDSGKELKPYFERIFGGVKPPVCGGTSLGSHEGVMQMGPLNVQIGKAPATVKGFITWMFGRIVGGSRFWGFLYRRMQNLMASGMAKEARRVAAAAATVSVAPASG</sequence>
<dbReference type="KEGG" id="cvr:CHLNCDRAFT_133478"/>
<dbReference type="eggNOG" id="KOG2495">
    <property type="taxonomic scope" value="Eukaryota"/>
</dbReference>
<dbReference type="RefSeq" id="XP_005852222.1">
    <property type="nucleotide sequence ID" value="XM_005852160.1"/>
</dbReference>
<dbReference type="PANTHER" id="PTHR43735">
    <property type="entry name" value="APOPTOSIS-INDUCING FACTOR 1"/>
    <property type="match status" value="1"/>
</dbReference>
<dbReference type="Pfam" id="PF07992">
    <property type="entry name" value="Pyr_redox_2"/>
    <property type="match status" value="1"/>
</dbReference>